<evidence type="ECO:0000256" key="3">
    <source>
        <dbReference type="ARBA" id="ARBA00023128"/>
    </source>
</evidence>
<dbReference type="InterPro" id="IPR027540">
    <property type="entry name" value="Coq4_euk"/>
</dbReference>
<feature type="binding site" evidence="7">
    <location>
        <position position="222"/>
    </location>
    <ligand>
        <name>Zn(2+)</name>
        <dbReference type="ChEBI" id="CHEBI:29105"/>
    </ligand>
</feature>
<keyword evidence="5 7" id="KW-0456">Lyase</keyword>
<evidence type="ECO:0000256" key="2">
    <source>
        <dbReference type="ARBA" id="ARBA00022792"/>
    </source>
</evidence>
<evidence type="ECO:0000256" key="1">
    <source>
        <dbReference type="ARBA" id="ARBA00022688"/>
    </source>
</evidence>
<dbReference type="Pfam" id="PF05019">
    <property type="entry name" value="Coq4"/>
    <property type="match status" value="1"/>
</dbReference>
<evidence type="ECO:0000256" key="7">
    <source>
        <dbReference type="HAMAP-Rule" id="MF_03111"/>
    </source>
</evidence>
<evidence type="ECO:0000256" key="5">
    <source>
        <dbReference type="ARBA" id="ARBA00023239"/>
    </source>
</evidence>
<keyword evidence="3 7" id="KW-0496">Mitochondrion</keyword>
<comment type="pathway">
    <text evidence="7">Cofactor biosynthesis; ubiquinone biosynthesis.</text>
</comment>
<dbReference type="HAMAP" id="MF_03111">
    <property type="entry name" value="Coq4"/>
    <property type="match status" value="1"/>
</dbReference>
<dbReference type="AlphaFoldDB" id="A0A376B0Y1"/>
<gene>
    <name evidence="7" type="primary">COQ4</name>
    <name evidence="8" type="ORF">SCODWIG_00063</name>
</gene>
<dbReference type="InterPro" id="IPR007715">
    <property type="entry name" value="Coq4"/>
</dbReference>
<comment type="function">
    <text evidence="7">Lyase that catalyzes the C1-decarboxylation of 4-hydroxy-3-methoxy-5-(all-trans-polyprenyl)benzoic acid into 2-methoxy-6-(all-trans-polyprenyl)phenol during ubiquinone biosynthesis.</text>
</comment>
<keyword evidence="7" id="KW-0862">Zinc</keyword>
<dbReference type="OrthoDB" id="4249at2759"/>
<feature type="binding site" evidence="7">
    <location>
        <position position="210"/>
    </location>
    <ligand>
        <name>Zn(2+)</name>
        <dbReference type="ChEBI" id="CHEBI:29105"/>
    </ligand>
</feature>
<sequence length="323" mass="37068">MLAKKSVLKVAALAKNPQPPLISRTFITQAVITGLASHFIFGKDAQLADNIENGKYSNPSTKSNDTTSIDLFKRPMEPQYDGHVPLYLHEKFLMYLVSSAKSYYHPEDGINIVQLGESTAIPCCLENLKQIMLKDDVGRRILRERPNISSETLEAFRGSNLPPNSVGMTYFKWLDKEGVGPDTRAPVQYIDDPDHAYIFKRYRQCHDFYHAINDLPINIEGEITVKCLEACNIGIPMAIMGSIFAPFRLKKAQKERLYDIYLPWAVKQGLNSKPLINVYWEEIMHKDVNEVRESLGISKPPDLRALRKEQRRLRKELKIRYER</sequence>
<evidence type="ECO:0000313" key="9">
    <source>
        <dbReference type="Proteomes" id="UP000262825"/>
    </source>
</evidence>
<dbReference type="VEuPathDB" id="FungiDB:SCODWIG_00063"/>
<keyword evidence="9" id="KW-1185">Reference proteome</keyword>
<keyword evidence="1 7" id="KW-0831">Ubiquinone biosynthesis</keyword>
<dbReference type="GO" id="GO:0008270">
    <property type="term" value="F:zinc ion binding"/>
    <property type="evidence" value="ECO:0007669"/>
    <property type="project" value="UniProtKB-UniRule"/>
</dbReference>
<dbReference type="PANTHER" id="PTHR12922:SF7">
    <property type="entry name" value="UBIQUINONE BIOSYNTHESIS PROTEIN COQ4 HOMOLOG, MITOCHONDRIAL"/>
    <property type="match status" value="1"/>
</dbReference>
<proteinExistence type="inferred from homology"/>
<comment type="cofactor">
    <cofactor evidence="7">
        <name>Zn(2+)</name>
        <dbReference type="ChEBI" id="CHEBI:29105"/>
    </cofactor>
</comment>
<feature type="binding site" evidence="7">
    <location>
        <position position="207"/>
    </location>
    <ligand>
        <name>Zn(2+)</name>
        <dbReference type="ChEBI" id="CHEBI:29105"/>
    </ligand>
</feature>
<comment type="subcellular location">
    <subcellularLocation>
        <location evidence="7">Mitochondrion inner membrane</location>
        <topology evidence="7">Peripheral membrane protein</topology>
        <orientation evidence="7">Matrix side</orientation>
    </subcellularLocation>
</comment>
<dbReference type="EMBL" id="UFAJ01000004">
    <property type="protein sequence ID" value="SSD58302.1"/>
    <property type="molecule type" value="Genomic_DNA"/>
</dbReference>
<organism evidence="8 9">
    <name type="scientific">Saccharomycodes ludwigii</name>
    <dbReference type="NCBI Taxonomy" id="36035"/>
    <lineage>
        <taxon>Eukaryota</taxon>
        <taxon>Fungi</taxon>
        <taxon>Dikarya</taxon>
        <taxon>Ascomycota</taxon>
        <taxon>Saccharomycotina</taxon>
        <taxon>Saccharomycetes</taxon>
        <taxon>Saccharomycodales</taxon>
        <taxon>Saccharomycodaceae</taxon>
        <taxon>Saccharomycodes</taxon>
    </lineage>
</organism>
<reference evidence="9" key="1">
    <citation type="submission" date="2018-06" db="EMBL/GenBank/DDBJ databases">
        <authorList>
            <person name="Guldener U."/>
        </authorList>
    </citation>
    <scope>NUCLEOTIDE SEQUENCE [LARGE SCALE GENOMIC DNA]</scope>
    <source>
        <strain evidence="9">UTAD17</strain>
    </source>
</reference>
<comment type="catalytic activity">
    <reaction evidence="7">
        <text>a 4-hydroxy-3-methoxy-5-(all-trans-polyprenyl)benzoate + H(+) = a 2-methoxy-6-(all-trans-polyprenyl)phenol + CO2</text>
        <dbReference type="Rhea" id="RHEA:81179"/>
        <dbReference type="Rhea" id="RHEA-COMP:9551"/>
        <dbReference type="Rhea" id="RHEA-COMP:10931"/>
        <dbReference type="ChEBI" id="CHEBI:15378"/>
        <dbReference type="ChEBI" id="CHEBI:16526"/>
        <dbReference type="ChEBI" id="CHEBI:62731"/>
        <dbReference type="ChEBI" id="CHEBI:84443"/>
        <dbReference type="EC" id="4.1.1.130"/>
    </reaction>
</comment>
<feature type="binding site" evidence="7">
    <location>
        <position position="206"/>
    </location>
    <ligand>
        <name>Zn(2+)</name>
        <dbReference type="ChEBI" id="CHEBI:29105"/>
    </ligand>
</feature>
<evidence type="ECO:0000313" key="8">
    <source>
        <dbReference type="EMBL" id="SSD58302.1"/>
    </source>
</evidence>
<evidence type="ECO:0000256" key="6">
    <source>
        <dbReference type="ARBA" id="ARBA00081568"/>
    </source>
</evidence>
<accession>A0A376B0Y1</accession>
<keyword evidence="4 7" id="KW-0472">Membrane</keyword>
<keyword evidence="2 7" id="KW-0999">Mitochondrion inner membrane</keyword>
<dbReference type="Proteomes" id="UP000262825">
    <property type="component" value="Unassembled WGS sequence"/>
</dbReference>
<comment type="subunit">
    <text evidence="7">Component of a multi-subunit COQ enzyme complex, composed of at least COQ3, COQ4, COQ5, COQ6, COQ7 and COQ9.</text>
</comment>
<dbReference type="GO" id="GO:0120539">
    <property type="term" value="F:4-hydroxy-3-methoxy-5-polyprenylbenzoate decarboxylase activity"/>
    <property type="evidence" value="ECO:0007669"/>
    <property type="project" value="UniProtKB-EC"/>
</dbReference>
<protein>
    <recommendedName>
        <fullName evidence="6">4-hydroxy-3-methoxy-5-polyprenylbenzoate decarboxylase</fullName>
    </recommendedName>
</protein>
<dbReference type="GO" id="GO:0031314">
    <property type="term" value="C:extrinsic component of mitochondrial inner membrane"/>
    <property type="evidence" value="ECO:0007669"/>
    <property type="project" value="UniProtKB-UniRule"/>
</dbReference>
<keyword evidence="8" id="KW-0830">Ubiquinone</keyword>
<dbReference type="PANTHER" id="PTHR12922">
    <property type="entry name" value="UBIQUINONE BIOSYNTHESIS PROTEIN"/>
    <property type="match status" value="1"/>
</dbReference>
<evidence type="ECO:0000256" key="4">
    <source>
        <dbReference type="ARBA" id="ARBA00023136"/>
    </source>
</evidence>
<name>A0A376B0Y1_9ASCO</name>
<comment type="similarity">
    <text evidence="7">Belongs to the COQ4 family.</text>
</comment>
<dbReference type="UniPathway" id="UPA00232"/>
<keyword evidence="7" id="KW-0479">Metal-binding</keyword>